<reference evidence="2 3" key="1">
    <citation type="submission" date="2021-04" db="EMBL/GenBank/DDBJ databases">
        <title>Molecular and phenotypic characterization and identification of bacterial isolates recovered from the Anatolian ground squirrels (Spermophilus xanthoprymnus) and which have the potential to form a new species in the Campylobacter genus.</title>
        <authorList>
            <person name="Aydin F."/>
            <person name="Abay S."/>
            <person name="Kayman T."/>
            <person name="Karakaya E."/>
            <person name="Mustak H.K."/>
            <person name="Mustak I.B."/>
            <person name="Bilgin N."/>
            <person name="Duzler A."/>
            <person name="Sahin O."/>
            <person name="Guran O."/>
            <person name="Saticioglu I.B."/>
        </authorList>
    </citation>
    <scope>NUCLEOTIDE SEQUENCE [LARGE SCALE GENOMIC DNA]</scope>
    <source>
        <strain evidence="3">faydin-G24</strain>
    </source>
</reference>
<accession>A0ABS5HHD1</accession>
<evidence type="ECO:0000313" key="3">
    <source>
        <dbReference type="Proteomes" id="UP000682951"/>
    </source>
</evidence>
<name>A0ABS5HHD1_9BACT</name>
<keyword evidence="1" id="KW-0812">Transmembrane</keyword>
<gene>
    <name evidence="2" type="ORF">KDD93_03750</name>
</gene>
<dbReference type="EMBL" id="JAGSSW010000003">
    <property type="protein sequence ID" value="MBR8463688.1"/>
    <property type="molecule type" value="Genomic_DNA"/>
</dbReference>
<dbReference type="RefSeq" id="WP_212140473.1">
    <property type="nucleotide sequence ID" value="NZ_JAGSSW010000003.1"/>
</dbReference>
<keyword evidence="1" id="KW-1133">Transmembrane helix</keyword>
<dbReference type="Proteomes" id="UP000682951">
    <property type="component" value="Unassembled WGS sequence"/>
</dbReference>
<keyword evidence="1" id="KW-0472">Membrane</keyword>
<protein>
    <submittedName>
        <fullName evidence="2">Helicase</fullName>
    </submittedName>
</protein>
<dbReference type="GO" id="GO:0004386">
    <property type="term" value="F:helicase activity"/>
    <property type="evidence" value="ECO:0007669"/>
    <property type="project" value="UniProtKB-KW"/>
</dbReference>
<keyword evidence="2" id="KW-0347">Helicase</keyword>
<keyword evidence="2" id="KW-0378">Hydrolase</keyword>
<evidence type="ECO:0000256" key="1">
    <source>
        <dbReference type="SAM" id="Phobius"/>
    </source>
</evidence>
<keyword evidence="2" id="KW-0067">ATP-binding</keyword>
<sequence>MESKISGKLLNLQTQRTIAKVGMGISLGLVTLTAFNMKNRFSKGLHVAAGVSLVAFSFYHYGLYNDCIFQTMLTKKRTKLPLKKATK</sequence>
<comment type="caution">
    <text evidence="2">The sequence shown here is derived from an EMBL/GenBank/DDBJ whole genome shotgun (WGS) entry which is preliminary data.</text>
</comment>
<organism evidence="2 3">
    <name type="scientific">Campylobacter anatolicus</name>
    <dbReference type="NCBI Taxonomy" id="2829105"/>
    <lineage>
        <taxon>Bacteria</taxon>
        <taxon>Pseudomonadati</taxon>
        <taxon>Campylobacterota</taxon>
        <taxon>Epsilonproteobacteria</taxon>
        <taxon>Campylobacterales</taxon>
        <taxon>Campylobacteraceae</taxon>
        <taxon>Campylobacter</taxon>
    </lineage>
</organism>
<proteinExistence type="predicted"/>
<keyword evidence="2" id="KW-0547">Nucleotide-binding</keyword>
<feature type="transmembrane region" description="Helical" evidence="1">
    <location>
        <begin position="18"/>
        <end position="37"/>
    </location>
</feature>
<keyword evidence="3" id="KW-1185">Reference proteome</keyword>
<evidence type="ECO:0000313" key="2">
    <source>
        <dbReference type="EMBL" id="MBR8463688.1"/>
    </source>
</evidence>
<feature type="transmembrane region" description="Helical" evidence="1">
    <location>
        <begin position="44"/>
        <end position="64"/>
    </location>
</feature>